<reference evidence="4 5" key="1">
    <citation type="submission" date="2015-11" db="EMBL/GenBank/DDBJ databases">
        <title>Whole-Genome Sequence of Candidatus Oderbacter manganicum from the National Park Lower Oder Valley, Germany.</title>
        <authorList>
            <person name="Braun B."/>
            <person name="Liere K."/>
            <person name="Szewzyk U."/>
        </authorList>
    </citation>
    <scope>NUCLEOTIDE SEQUENCE [LARGE SCALE GENOMIC DNA]</scope>
    <source>
        <strain evidence="4 5">OTSz_A_272</strain>
    </source>
</reference>
<keyword evidence="5" id="KW-1185">Reference proteome</keyword>
<dbReference type="GO" id="GO:0007165">
    <property type="term" value="P:signal transduction"/>
    <property type="evidence" value="ECO:0007669"/>
    <property type="project" value="InterPro"/>
</dbReference>
<dbReference type="InterPro" id="IPR008523">
    <property type="entry name" value="DUF805"/>
</dbReference>
<dbReference type="Proteomes" id="UP000092498">
    <property type="component" value="Chromosome"/>
</dbReference>
<gene>
    <name evidence="4" type="ORF">ATE48_15570</name>
</gene>
<feature type="compositionally biased region" description="Pro residues" evidence="1">
    <location>
        <begin position="137"/>
        <end position="146"/>
    </location>
</feature>
<keyword evidence="2" id="KW-1133">Transmembrane helix</keyword>
<dbReference type="SUPFAM" id="SSF52200">
    <property type="entry name" value="Toll/Interleukin receptor TIR domain"/>
    <property type="match status" value="1"/>
</dbReference>
<dbReference type="STRING" id="1759059.ATE48_15570"/>
<dbReference type="GO" id="GO:0005886">
    <property type="term" value="C:plasma membrane"/>
    <property type="evidence" value="ECO:0007669"/>
    <property type="project" value="TreeGrafter"/>
</dbReference>
<feature type="transmembrane region" description="Helical" evidence="2">
    <location>
        <begin position="262"/>
        <end position="283"/>
    </location>
</feature>
<dbReference type="PANTHER" id="PTHR34980:SF2">
    <property type="entry name" value="INNER MEMBRANE PROTEIN YHAH-RELATED"/>
    <property type="match status" value="1"/>
</dbReference>
<sequence>MSDVFISYAREDSVQAERVARGLEAMGLSVFWDNEIPPGQTWADYIETKLQQCNAAVVLWSQHSTKSQWVREEARMGRSKLIPAKLDVAEPPFGFGDVQAADLSQWGGDYNHPQWSRFANAVFAKARGAQQPVAAPQAPPSPPAPQPQQTGWQTPPPAQQAWSANQSAARDKSSPVGYIQKCLRLYVDGKGRARRSEYGWFFVFAFLVGLVSAFVDIGIGGIDPYTGVQNSYIVTLIAGLALIAPTVSAASRRAHDFGQSGWLAALVCVPYIGWLAALVFIFIPGQPGSNLHGPDPKAA</sequence>
<dbReference type="SMART" id="SM00255">
    <property type="entry name" value="TIR"/>
    <property type="match status" value="1"/>
</dbReference>
<accession>A0A1B1AKY3</accession>
<feature type="transmembrane region" description="Helical" evidence="2">
    <location>
        <begin position="231"/>
        <end position="250"/>
    </location>
</feature>
<keyword evidence="2" id="KW-0472">Membrane</keyword>
<organism evidence="4 5">
    <name type="scientific">Candidatus Viadribacter manganicus</name>
    <dbReference type="NCBI Taxonomy" id="1759059"/>
    <lineage>
        <taxon>Bacteria</taxon>
        <taxon>Pseudomonadati</taxon>
        <taxon>Pseudomonadota</taxon>
        <taxon>Alphaproteobacteria</taxon>
        <taxon>Hyphomonadales</taxon>
        <taxon>Hyphomonadaceae</taxon>
        <taxon>Candidatus Viadribacter</taxon>
    </lineage>
</organism>
<evidence type="ECO:0000256" key="2">
    <source>
        <dbReference type="SAM" id="Phobius"/>
    </source>
</evidence>
<dbReference type="InterPro" id="IPR000157">
    <property type="entry name" value="TIR_dom"/>
</dbReference>
<feature type="transmembrane region" description="Helical" evidence="2">
    <location>
        <begin position="198"/>
        <end position="219"/>
    </location>
</feature>
<dbReference type="RefSeq" id="WP_083197397.1">
    <property type="nucleotide sequence ID" value="NZ_CP013244.1"/>
</dbReference>
<evidence type="ECO:0000313" key="4">
    <source>
        <dbReference type="EMBL" id="ANP47238.1"/>
    </source>
</evidence>
<name>A0A1B1AKY3_9PROT</name>
<dbReference type="AlphaFoldDB" id="A0A1B1AKY3"/>
<dbReference type="PANTHER" id="PTHR34980">
    <property type="entry name" value="INNER MEMBRANE PROTEIN-RELATED-RELATED"/>
    <property type="match status" value="1"/>
</dbReference>
<feature type="domain" description="TIR" evidence="3">
    <location>
        <begin position="1"/>
        <end position="130"/>
    </location>
</feature>
<evidence type="ECO:0000313" key="5">
    <source>
        <dbReference type="Proteomes" id="UP000092498"/>
    </source>
</evidence>
<dbReference type="InParanoid" id="A0A1B1AKY3"/>
<dbReference type="EMBL" id="CP013244">
    <property type="protein sequence ID" value="ANP47238.1"/>
    <property type="molecule type" value="Genomic_DNA"/>
</dbReference>
<dbReference type="InterPro" id="IPR035897">
    <property type="entry name" value="Toll_tir_struct_dom_sf"/>
</dbReference>
<dbReference type="PROSITE" id="PS50104">
    <property type="entry name" value="TIR"/>
    <property type="match status" value="1"/>
</dbReference>
<dbReference type="KEGG" id="cbot:ATE48_15570"/>
<proteinExistence type="predicted"/>
<evidence type="ECO:0000256" key="1">
    <source>
        <dbReference type="SAM" id="MobiDB-lite"/>
    </source>
</evidence>
<feature type="compositionally biased region" description="Low complexity" evidence="1">
    <location>
        <begin position="147"/>
        <end position="168"/>
    </location>
</feature>
<evidence type="ECO:0000259" key="3">
    <source>
        <dbReference type="PROSITE" id="PS50104"/>
    </source>
</evidence>
<dbReference type="Pfam" id="PF05656">
    <property type="entry name" value="DUF805"/>
    <property type="match status" value="1"/>
</dbReference>
<feature type="region of interest" description="Disordered" evidence="1">
    <location>
        <begin position="129"/>
        <end position="169"/>
    </location>
</feature>
<dbReference type="Pfam" id="PF13676">
    <property type="entry name" value="TIR_2"/>
    <property type="match status" value="1"/>
</dbReference>
<protein>
    <recommendedName>
        <fullName evidence="3">TIR domain-containing protein</fullName>
    </recommendedName>
</protein>
<dbReference type="OrthoDB" id="7172453at2"/>
<keyword evidence="2" id="KW-0812">Transmembrane</keyword>
<dbReference type="Gene3D" id="3.40.50.10140">
    <property type="entry name" value="Toll/interleukin-1 receptor homology (TIR) domain"/>
    <property type="match status" value="1"/>
</dbReference>